<dbReference type="AlphaFoldDB" id="A0A1R2AW07"/>
<evidence type="ECO:0000256" key="3">
    <source>
        <dbReference type="ARBA" id="ARBA00022989"/>
    </source>
</evidence>
<evidence type="ECO:0000313" key="7">
    <source>
        <dbReference type="EMBL" id="OMJ68642.1"/>
    </source>
</evidence>
<evidence type="ECO:0000313" key="8">
    <source>
        <dbReference type="Proteomes" id="UP000187209"/>
    </source>
</evidence>
<evidence type="ECO:0000256" key="4">
    <source>
        <dbReference type="ARBA" id="ARBA00023136"/>
    </source>
</evidence>
<dbReference type="InterPro" id="IPR005821">
    <property type="entry name" value="Ion_trans_dom"/>
</dbReference>
<dbReference type="Proteomes" id="UP000187209">
    <property type="component" value="Unassembled WGS sequence"/>
</dbReference>
<dbReference type="EMBL" id="MPUH01001300">
    <property type="protein sequence ID" value="OMJ68642.1"/>
    <property type="molecule type" value="Genomic_DNA"/>
</dbReference>
<keyword evidence="2 5" id="KW-0812">Transmembrane</keyword>
<feature type="domain" description="Ion transport" evidence="6">
    <location>
        <begin position="80"/>
        <end position="324"/>
    </location>
</feature>
<dbReference type="GO" id="GO:0005216">
    <property type="term" value="F:monoatomic ion channel activity"/>
    <property type="evidence" value="ECO:0007669"/>
    <property type="project" value="InterPro"/>
</dbReference>
<dbReference type="Gene3D" id="2.60.120.10">
    <property type="entry name" value="Jelly Rolls"/>
    <property type="match status" value="1"/>
</dbReference>
<dbReference type="Pfam" id="PF00520">
    <property type="entry name" value="Ion_trans"/>
    <property type="match status" value="1"/>
</dbReference>
<dbReference type="InterPro" id="IPR018490">
    <property type="entry name" value="cNMP-bd_dom_sf"/>
</dbReference>
<feature type="transmembrane region" description="Helical" evidence="5">
    <location>
        <begin position="295"/>
        <end position="315"/>
    </location>
</feature>
<dbReference type="OrthoDB" id="447251at2759"/>
<feature type="transmembrane region" description="Helical" evidence="5">
    <location>
        <begin position="266"/>
        <end position="283"/>
    </location>
</feature>
<feature type="transmembrane region" description="Helical" evidence="5">
    <location>
        <begin position="224"/>
        <end position="246"/>
    </location>
</feature>
<protein>
    <recommendedName>
        <fullName evidence="6">Ion transport domain-containing protein</fullName>
    </recommendedName>
</protein>
<evidence type="ECO:0000256" key="2">
    <source>
        <dbReference type="ARBA" id="ARBA00022692"/>
    </source>
</evidence>
<dbReference type="SUPFAM" id="SSF51206">
    <property type="entry name" value="cAMP-binding domain-like"/>
    <property type="match status" value="1"/>
</dbReference>
<comment type="caution">
    <text evidence="7">The sequence shown here is derived from an EMBL/GenBank/DDBJ whole genome shotgun (WGS) entry which is preliminary data.</text>
</comment>
<evidence type="ECO:0000256" key="5">
    <source>
        <dbReference type="SAM" id="Phobius"/>
    </source>
</evidence>
<proteinExistence type="predicted"/>
<name>A0A1R2AW07_9CILI</name>
<keyword evidence="4 5" id="KW-0472">Membrane</keyword>
<accession>A0A1R2AW07</accession>
<dbReference type="GO" id="GO:0016020">
    <property type="term" value="C:membrane"/>
    <property type="evidence" value="ECO:0007669"/>
    <property type="project" value="UniProtKB-SubCell"/>
</dbReference>
<comment type="subcellular location">
    <subcellularLocation>
        <location evidence="1">Membrane</location>
        <topology evidence="1">Multi-pass membrane protein</topology>
    </subcellularLocation>
</comment>
<evidence type="ECO:0000256" key="1">
    <source>
        <dbReference type="ARBA" id="ARBA00004141"/>
    </source>
</evidence>
<evidence type="ECO:0000259" key="6">
    <source>
        <dbReference type="Pfam" id="PF00520"/>
    </source>
</evidence>
<gene>
    <name evidence="7" type="ORF">SteCoe_33854</name>
</gene>
<dbReference type="Gene3D" id="1.10.287.70">
    <property type="match status" value="1"/>
</dbReference>
<keyword evidence="8" id="KW-1185">Reference proteome</keyword>
<reference evidence="7 8" key="1">
    <citation type="submission" date="2016-11" db="EMBL/GenBank/DDBJ databases">
        <title>The macronuclear genome of Stentor coeruleus: a giant cell with tiny introns.</title>
        <authorList>
            <person name="Slabodnick M."/>
            <person name="Ruby J.G."/>
            <person name="Reiff S.B."/>
            <person name="Swart E.C."/>
            <person name="Gosai S."/>
            <person name="Prabakaran S."/>
            <person name="Witkowska E."/>
            <person name="Larue G.E."/>
            <person name="Fisher S."/>
            <person name="Freeman R.M."/>
            <person name="Gunawardena J."/>
            <person name="Chu W."/>
            <person name="Stover N.A."/>
            <person name="Gregory B.D."/>
            <person name="Nowacki M."/>
            <person name="Derisi J."/>
            <person name="Roy S.W."/>
            <person name="Marshall W.F."/>
            <person name="Sood P."/>
        </authorList>
    </citation>
    <scope>NUCLEOTIDE SEQUENCE [LARGE SCALE GENOMIC DNA]</scope>
    <source>
        <strain evidence="7">WM001</strain>
    </source>
</reference>
<keyword evidence="3 5" id="KW-1133">Transmembrane helix</keyword>
<dbReference type="PANTHER" id="PTHR47823">
    <property type="entry name" value="ION_TRANS DOMAIN-CONTAINING PROTEIN"/>
    <property type="match status" value="1"/>
</dbReference>
<dbReference type="PANTHER" id="PTHR47823:SF9">
    <property type="entry name" value="CHROMOSOME UNDETERMINED SCAFFOLD_10, WHOLE GENOME SHOTGUN SEQUENCE"/>
    <property type="match status" value="1"/>
</dbReference>
<dbReference type="InterPro" id="IPR014710">
    <property type="entry name" value="RmlC-like_jellyroll"/>
</dbReference>
<dbReference type="SUPFAM" id="SSF81324">
    <property type="entry name" value="Voltage-gated potassium channels"/>
    <property type="match status" value="1"/>
</dbReference>
<sequence>MSRITPDNPMHPITQKRKLFGLPFTRMKKSNINKKTLYVKTSNKILKALSVYKKETFSFQVDEIKNHNCPIINHNGAPKQIFDYLMCFAILESNILTPYWLAFGPPINEAIVYDAVMQGFFFVDFICNFFTSFTSGRNKIIIDPNLIAAKYIRTWFIFDLLALMPFRVFKWPSVEFFFRLFRIAKLEKCLKIFQTFQKLLIKFFNRFYQNSHVVKVVVKSVFSLVKVLCMMYFTIYFIACCFIRFFRFNHPNFKDKNLPGVTNERLMLRTSYFISTTIVGVGYGDLLPANSSEMIAVILIILIGAMYYTVLAGAFNNIISNIKSLWPNDENLNTLERWLYKVETRYRLLPQELHKKIISHFEYYWHKDRLKDIAKEYWKAENYNDLVADQSGHFSLLSNDLKEELLDKLFKDIFTTFPNFFEEKSKLKYELCFHFQPRIYKIGEVILNEQETVLEILFTYRGRLYLEHNFNGEIMKLSYNLPRAIIGDYEVLLNKKTIVSYHAAFKKTSIPVEAFALPRKPFLMILANGFPEDELKLRIQSEIKHLEIVKCLIETRNQTNKIDNSTISETNRPLIVNQSKKGRYSVISEGENLIIQSKYRSLESNIEDLTFSYESISKKIESLNDLVENKCPLMMKLKKDHDNKLGNLIVRRK</sequence>
<organism evidence="7 8">
    <name type="scientific">Stentor coeruleus</name>
    <dbReference type="NCBI Taxonomy" id="5963"/>
    <lineage>
        <taxon>Eukaryota</taxon>
        <taxon>Sar</taxon>
        <taxon>Alveolata</taxon>
        <taxon>Ciliophora</taxon>
        <taxon>Postciliodesmatophora</taxon>
        <taxon>Heterotrichea</taxon>
        <taxon>Heterotrichida</taxon>
        <taxon>Stentoridae</taxon>
        <taxon>Stentor</taxon>
    </lineage>
</organism>